<feature type="transmembrane region" description="Helical" evidence="1">
    <location>
        <begin position="279"/>
        <end position="300"/>
    </location>
</feature>
<feature type="transmembrane region" description="Helical" evidence="1">
    <location>
        <begin position="35"/>
        <end position="54"/>
    </location>
</feature>
<feature type="transmembrane region" description="Helical" evidence="1">
    <location>
        <begin position="134"/>
        <end position="160"/>
    </location>
</feature>
<proteinExistence type="predicted"/>
<dbReference type="AlphaFoldDB" id="A0AB39BPG5"/>
<accession>A0AB39BPG5</accession>
<feature type="transmembrane region" description="Helical" evidence="1">
    <location>
        <begin position="244"/>
        <end position="267"/>
    </location>
</feature>
<evidence type="ECO:0000313" key="2">
    <source>
        <dbReference type="EMBL" id="XDI35612.1"/>
    </source>
</evidence>
<reference evidence="2" key="1">
    <citation type="submission" date="2024-07" db="EMBL/GenBank/DDBJ databases">
        <title>Identification and characteristics of an arsenic-resistant bacterial isolate, which belongs to a novel species.</title>
        <authorList>
            <person name="Juszczyk A."/>
            <person name="Kowalczyk A."/>
            <person name="Was K."/>
            <person name="Kosowicz W."/>
            <person name="Budzyn A."/>
            <person name="Latowski D."/>
        </authorList>
    </citation>
    <scope>NUCLEOTIDE SEQUENCE</scope>
    <source>
        <strain evidence="2">As8PL</strain>
    </source>
</reference>
<feature type="transmembrane region" description="Helical" evidence="1">
    <location>
        <begin position="306"/>
        <end position="323"/>
    </location>
</feature>
<dbReference type="RefSeq" id="WP_368503155.1">
    <property type="nucleotide sequence ID" value="NZ_CP162551.1"/>
</dbReference>
<gene>
    <name evidence="2" type="ORF">AB3N04_12910</name>
</gene>
<feature type="transmembrane region" description="Helical" evidence="1">
    <location>
        <begin position="330"/>
        <end position="347"/>
    </location>
</feature>
<dbReference type="EMBL" id="CP162551">
    <property type="protein sequence ID" value="XDI35612.1"/>
    <property type="molecule type" value="Genomic_DNA"/>
</dbReference>
<dbReference type="Pfam" id="PF14897">
    <property type="entry name" value="EpsG"/>
    <property type="match status" value="1"/>
</dbReference>
<sequence>MNYIVNYPLSALLYTSVVIIITLLSFLAERTTQKSVQITFLMLIILILTLFAGFRGSSVGIDTAQYLTHLERWQYNFGGSFSTEPGLFFLSKLSFLVVNDPQFVLIIIALTINILIVLRVWMLRIYLSFGFAMFVYTTTFYIMTFSGIRQWLAIAIVFFISKYLFEMKYLKFSLLVVVASLFHNSALLALTFPLIDSLASKLKYRKQKITLILFLLLGPLIIISFIIINNYLSLVSDYRSYFLFLQWNGGSGIIIWLKIFLGIYIYISFRKADFNNFLLYNRVIYIYLAGLLISIPGYYFDNLARIGFYFTFFEVILFALLIKSENKKKSSIFIFIIIIFITIIYIFELAGSGRGHIPYTPFWEGSTSTFLSRAYS</sequence>
<feature type="transmembrane region" description="Helical" evidence="1">
    <location>
        <begin position="211"/>
        <end position="232"/>
    </location>
</feature>
<keyword evidence="1" id="KW-0812">Transmembrane</keyword>
<evidence type="ECO:0000256" key="1">
    <source>
        <dbReference type="SAM" id="Phobius"/>
    </source>
</evidence>
<name>A0AB39BPG5_9BACI</name>
<dbReference type="InterPro" id="IPR049458">
    <property type="entry name" value="EpsG-like"/>
</dbReference>
<keyword evidence="1" id="KW-1133">Transmembrane helix</keyword>
<feature type="transmembrane region" description="Helical" evidence="1">
    <location>
        <begin position="103"/>
        <end position="122"/>
    </location>
</feature>
<keyword evidence="1" id="KW-0472">Membrane</keyword>
<organism evidence="2">
    <name type="scientific">Alkalihalophilus sp. As8PL</name>
    <dbReference type="NCBI Taxonomy" id="3237103"/>
    <lineage>
        <taxon>Bacteria</taxon>
        <taxon>Bacillati</taxon>
        <taxon>Bacillota</taxon>
        <taxon>Bacilli</taxon>
        <taxon>Bacillales</taxon>
        <taxon>Bacillaceae</taxon>
        <taxon>Alkalihalophilus</taxon>
    </lineage>
</organism>
<feature type="transmembrane region" description="Helical" evidence="1">
    <location>
        <begin position="6"/>
        <end position="28"/>
    </location>
</feature>
<protein>
    <submittedName>
        <fullName evidence="2">EpsG family protein</fullName>
    </submittedName>
</protein>
<feature type="transmembrane region" description="Helical" evidence="1">
    <location>
        <begin position="172"/>
        <end position="199"/>
    </location>
</feature>